<gene>
    <name evidence="3" type="ORF">IQ37_04630</name>
</gene>
<sequence>MELRIKPFPKNTYPKKAIFIKGASPSTWLYEMEALEINITQVRTFAIPSAEPNLLYGCLVVFSDQAPQAIGQNSYFQSVDDRLFIPENTIFYPKVQQEDWQNIDAEFLIMHPEFGLVKLSEPINWISLLEEPEKAGFTVRKPLNGVTIPKKIERYVVDMDDEKVIEGLQKSQKEEEWMKNLPFDMKKVMAGNKKEIEKYLKYIEKYPDRAVDLGVPLDIMGTSRGDGFGRFRFNNSWLGRLFGGNTGTRDYRWVLWAFWIVIIIGRVVIGFTGSQAEKNTDAVSSGKVISQDMLKNQQPKKLAFESGLTEIDMKIDSLYQGERRALMNEYAAASKDPKTEKLAEVEKKVEQYRTKENQTRDFLKKIYKKKIEKHIEDKSKAVHRKISDSLKKANPNKPLNNGIVKSIWRKKQVLMQDSLGRLYGTIDQIDSNLSNNRNTNTQKTQGSGNSDSEKISFSEIILLILLIVGGVGLYSYFFRKRSLNVGGSNVPNGIKIFLVIVLVAMLIYLFYPLIEMFGYNWFVWIFIVCVVFLVYRLFSEDKTILKSDEDE</sequence>
<evidence type="ECO:0000313" key="4">
    <source>
        <dbReference type="Proteomes" id="UP000028709"/>
    </source>
</evidence>
<dbReference type="RefSeq" id="WP_034682215.1">
    <property type="nucleotide sequence ID" value="NZ_CP023049.2"/>
</dbReference>
<dbReference type="EMBL" id="JPRJ01000004">
    <property type="protein sequence ID" value="KFF29699.1"/>
    <property type="molecule type" value="Genomic_DNA"/>
</dbReference>
<protein>
    <recommendedName>
        <fullName evidence="2">MoxR-vWA-beta-propeller ternary system domain-containing protein</fullName>
    </recommendedName>
</protein>
<comment type="caution">
    <text evidence="3">The sequence shown here is derived from an EMBL/GenBank/DDBJ whole genome shotgun (WGS) entry which is preliminary data.</text>
</comment>
<feature type="transmembrane region" description="Helical" evidence="1">
    <location>
        <begin position="490"/>
        <end position="511"/>
    </location>
</feature>
<keyword evidence="1" id="KW-0812">Transmembrane</keyword>
<feature type="transmembrane region" description="Helical" evidence="1">
    <location>
        <begin position="460"/>
        <end position="478"/>
    </location>
</feature>
<feature type="transmembrane region" description="Helical" evidence="1">
    <location>
        <begin position="253"/>
        <end position="273"/>
    </location>
</feature>
<organism evidence="3 4">
    <name type="scientific">Chryseobacterium piperi</name>
    <dbReference type="NCBI Taxonomy" id="558152"/>
    <lineage>
        <taxon>Bacteria</taxon>
        <taxon>Pseudomonadati</taxon>
        <taxon>Bacteroidota</taxon>
        <taxon>Flavobacteriia</taxon>
        <taxon>Flavobacteriales</taxon>
        <taxon>Weeksellaceae</taxon>
        <taxon>Chryseobacterium group</taxon>
        <taxon>Chryseobacterium</taxon>
    </lineage>
</organism>
<dbReference type="Proteomes" id="UP000028709">
    <property type="component" value="Unassembled WGS sequence"/>
</dbReference>
<keyword evidence="1" id="KW-0472">Membrane</keyword>
<feature type="domain" description="MoxR-vWA-beta-propeller ternary system" evidence="2">
    <location>
        <begin position="2"/>
        <end position="166"/>
    </location>
</feature>
<name>A0A086BL85_9FLAO</name>
<dbReference type="OrthoDB" id="1273630at2"/>
<dbReference type="KEGG" id="cpip:CJF12_10450"/>
<dbReference type="AlphaFoldDB" id="A0A086BL85"/>
<keyword evidence="1" id="KW-1133">Transmembrane helix</keyword>
<evidence type="ECO:0000259" key="2">
    <source>
        <dbReference type="Pfam" id="PF19919"/>
    </source>
</evidence>
<dbReference type="Pfam" id="PF19919">
    <property type="entry name" value="bpX3"/>
    <property type="match status" value="1"/>
</dbReference>
<evidence type="ECO:0000256" key="1">
    <source>
        <dbReference type="SAM" id="Phobius"/>
    </source>
</evidence>
<feature type="transmembrane region" description="Helical" evidence="1">
    <location>
        <begin position="517"/>
        <end position="538"/>
    </location>
</feature>
<accession>A0A086BL85</accession>
<reference evidence="3 4" key="1">
    <citation type="submission" date="2014-07" db="EMBL/GenBank/DDBJ databases">
        <title>Genome of Chryseobacterium piperi CTM.</title>
        <authorList>
            <person name="Pipes S.E."/>
            <person name="Stropko S.J."/>
            <person name="Newman J.D."/>
        </authorList>
    </citation>
    <scope>NUCLEOTIDE SEQUENCE [LARGE SCALE GENOMIC DNA]</scope>
    <source>
        <strain evidence="3 4">CTM</strain>
    </source>
</reference>
<dbReference type="InterPro" id="IPR045551">
    <property type="entry name" value="bpX3"/>
</dbReference>
<dbReference type="STRING" id="558152.IQ37_04630"/>
<evidence type="ECO:0000313" key="3">
    <source>
        <dbReference type="EMBL" id="KFF29699.1"/>
    </source>
</evidence>
<dbReference type="eggNOG" id="ENOG5033WZR">
    <property type="taxonomic scope" value="Bacteria"/>
</dbReference>
<keyword evidence="4" id="KW-1185">Reference proteome</keyword>
<proteinExistence type="predicted"/>